<dbReference type="EMBL" id="RBIL01000002">
    <property type="protein sequence ID" value="RKQ88144.1"/>
    <property type="molecule type" value="Genomic_DNA"/>
</dbReference>
<gene>
    <name evidence="1" type="ORF">C8N24_6185</name>
</gene>
<accession>A0A660L4L0</accession>
<keyword evidence="2" id="KW-1185">Reference proteome</keyword>
<sequence>MSDADARQDLLDALAEGIDEMAKALATFGEAYELLDENSQDRLEDELFGPVQKAYGRAQRTYNAFAERRGLPTRTFSEVSPGTHARSPREYLERGVEAVDEAEERLIELQDSMMPVTYGDPELRAGLADVRALVASARERSGDFLRTLGR</sequence>
<organism evidence="1 2">
    <name type="scientific">Solirubrobacter pauli</name>
    <dbReference type="NCBI Taxonomy" id="166793"/>
    <lineage>
        <taxon>Bacteria</taxon>
        <taxon>Bacillati</taxon>
        <taxon>Actinomycetota</taxon>
        <taxon>Thermoleophilia</taxon>
        <taxon>Solirubrobacterales</taxon>
        <taxon>Solirubrobacteraceae</taxon>
        <taxon>Solirubrobacter</taxon>
    </lineage>
</organism>
<comment type="caution">
    <text evidence="1">The sequence shown here is derived from an EMBL/GenBank/DDBJ whole genome shotgun (WGS) entry which is preliminary data.</text>
</comment>
<name>A0A660L4L0_9ACTN</name>
<dbReference type="Proteomes" id="UP000278962">
    <property type="component" value="Unassembled WGS sequence"/>
</dbReference>
<reference evidence="1 2" key="1">
    <citation type="submission" date="2018-10" db="EMBL/GenBank/DDBJ databases">
        <title>Genomic Encyclopedia of Archaeal and Bacterial Type Strains, Phase II (KMG-II): from individual species to whole genera.</title>
        <authorList>
            <person name="Goeker M."/>
        </authorList>
    </citation>
    <scope>NUCLEOTIDE SEQUENCE [LARGE SCALE GENOMIC DNA]</scope>
    <source>
        <strain evidence="1 2">DSM 14954</strain>
    </source>
</reference>
<proteinExistence type="predicted"/>
<evidence type="ECO:0000313" key="1">
    <source>
        <dbReference type="EMBL" id="RKQ88144.1"/>
    </source>
</evidence>
<dbReference type="OrthoDB" id="5244450at2"/>
<dbReference type="AlphaFoldDB" id="A0A660L4L0"/>
<protein>
    <recommendedName>
        <fullName evidence="3">DUF2383 domain-containing protein</fullName>
    </recommendedName>
</protein>
<evidence type="ECO:0000313" key="2">
    <source>
        <dbReference type="Proteomes" id="UP000278962"/>
    </source>
</evidence>
<evidence type="ECO:0008006" key="3">
    <source>
        <dbReference type="Google" id="ProtNLM"/>
    </source>
</evidence>
<dbReference type="RefSeq" id="WP_121257399.1">
    <property type="nucleotide sequence ID" value="NZ_RBIL01000002.1"/>
</dbReference>